<feature type="transmembrane region" description="Helical" evidence="1">
    <location>
        <begin position="54"/>
        <end position="74"/>
    </location>
</feature>
<sequence length="236" mass="27238">MCSPKVLATIIGSIYTLFVYFLFSNLLGYADNTSAFILPVLALAYFCNVEKENWSLFFILFLVLYSISDLMILISDELPFYYDYFIGNALYILAYISLSIEIGRNISFTYILKNYIFSVIVLFILNCYIGYKISQIINPYLEFGSEYLTEIMYNISMLMVLSLALLNYFCNDSKKALYVLIGAICILFSEVLSVAYLYVSHQSVLNFFTITLKLIGVYFFYGQAKLKYAKQEKAIY</sequence>
<feature type="transmembrane region" description="Helical" evidence="1">
    <location>
        <begin position="151"/>
        <end position="170"/>
    </location>
</feature>
<evidence type="ECO:0000313" key="3">
    <source>
        <dbReference type="Proteomes" id="UP000198999"/>
    </source>
</evidence>
<proteinExistence type="predicted"/>
<feature type="transmembrane region" description="Helical" evidence="1">
    <location>
        <begin position="204"/>
        <end position="221"/>
    </location>
</feature>
<keyword evidence="1" id="KW-0812">Transmembrane</keyword>
<feature type="transmembrane region" description="Helical" evidence="1">
    <location>
        <begin position="29"/>
        <end position="47"/>
    </location>
</feature>
<dbReference type="Proteomes" id="UP000198999">
    <property type="component" value="Unassembled WGS sequence"/>
</dbReference>
<evidence type="ECO:0008006" key="4">
    <source>
        <dbReference type="Google" id="ProtNLM"/>
    </source>
</evidence>
<keyword evidence="1" id="KW-0472">Membrane</keyword>
<feature type="transmembrane region" description="Helical" evidence="1">
    <location>
        <begin position="7"/>
        <end position="23"/>
    </location>
</feature>
<keyword evidence="3" id="KW-1185">Reference proteome</keyword>
<keyword evidence="1" id="KW-1133">Transmembrane helix</keyword>
<dbReference type="STRING" id="419940.SAMN05421824_2746"/>
<evidence type="ECO:0000313" key="2">
    <source>
        <dbReference type="EMBL" id="SEQ98269.1"/>
    </source>
</evidence>
<gene>
    <name evidence="2" type="ORF">SAMN05421824_2746</name>
</gene>
<evidence type="ECO:0000256" key="1">
    <source>
        <dbReference type="SAM" id="Phobius"/>
    </source>
</evidence>
<feature type="transmembrane region" description="Helical" evidence="1">
    <location>
        <begin position="80"/>
        <end position="98"/>
    </location>
</feature>
<dbReference type="AlphaFoldDB" id="A0A1H9KGS4"/>
<accession>A0A1H9KGS4</accession>
<feature type="transmembrane region" description="Helical" evidence="1">
    <location>
        <begin position="110"/>
        <end position="131"/>
    </location>
</feature>
<organism evidence="2 3">
    <name type="scientific">Hyunsoonleella jejuensis</name>
    <dbReference type="NCBI Taxonomy" id="419940"/>
    <lineage>
        <taxon>Bacteria</taxon>
        <taxon>Pseudomonadati</taxon>
        <taxon>Bacteroidota</taxon>
        <taxon>Flavobacteriia</taxon>
        <taxon>Flavobacteriales</taxon>
        <taxon>Flavobacteriaceae</taxon>
    </lineage>
</organism>
<name>A0A1H9KGS4_9FLAO</name>
<feature type="transmembrane region" description="Helical" evidence="1">
    <location>
        <begin position="177"/>
        <end position="198"/>
    </location>
</feature>
<reference evidence="2 3" key="1">
    <citation type="submission" date="2016-10" db="EMBL/GenBank/DDBJ databases">
        <authorList>
            <person name="de Groot N.N."/>
        </authorList>
    </citation>
    <scope>NUCLEOTIDE SEQUENCE [LARGE SCALE GENOMIC DNA]</scope>
    <source>
        <strain evidence="2 3">DSM 21035</strain>
    </source>
</reference>
<protein>
    <recommendedName>
        <fullName evidence="4">YhhN-like protein</fullName>
    </recommendedName>
</protein>
<dbReference type="EMBL" id="FOFN01000004">
    <property type="protein sequence ID" value="SEQ98269.1"/>
    <property type="molecule type" value="Genomic_DNA"/>
</dbReference>